<dbReference type="GO" id="GO:0006203">
    <property type="term" value="P:dGTP catabolic process"/>
    <property type="evidence" value="ECO:0007669"/>
    <property type="project" value="TreeGrafter"/>
</dbReference>
<feature type="domain" description="NTP pyrophosphohydrolase MazG-like" evidence="1">
    <location>
        <begin position="237"/>
        <end position="310"/>
    </location>
</feature>
<dbReference type="PANTHER" id="PTHR30522:SF0">
    <property type="entry name" value="NUCLEOSIDE TRIPHOSPHATE PYROPHOSPHOHYDROLASE"/>
    <property type="match status" value="1"/>
</dbReference>
<dbReference type="InterPro" id="IPR004518">
    <property type="entry name" value="MazG-like_dom"/>
</dbReference>
<dbReference type="Proteomes" id="UP000823913">
    <property type="component" value="Unassembled WGS sequence"/>
</dbReference>
<dbReference type="GO" id="GO:0046076">
    <property type="term" value="P:dTTP catabolic process"/>
    <property type="evidence" value="ECO:0007669"/>
    <property type="project" value="TreeGrafter"/>
</dbReference>
<dbReference type="AlphaFoldDB" id="A0A9D1E7D0"/>
<dbReference type="EMBL" id="DVHK01000111">
    <property type="protein sequence ID" value="HIR67464.1"/>
    <property type="molecule type" value="Genomic_DNA"/>
</dbReference>
<dbReference type="NCBIfam" id="TIGR00444">
    <property type="entry name" value="mazG"/>
    <property type="match status" value="1"/>
</dbReference>
<dbReference type="GO" id="GO:0046061">
    <property type="term" value="P:dATP catabolic process"/>
    <property type="evidence" value="ECO:0007669"/>
    <property type="project" value="TreeGrafter"/>
</dbReference>
<dbReference type="Pfam" id="PF03819">
    <property type="entry name" value="MazG"/>
    <property type="match status" value="2"/>
</dbReference>
<dbReference type="InterPro" id="IPR048015">
    <property type="entry name" value="NTP-PPase_MazG-like_N"/>
</dbReference>
<protein>
    <submittedName>
        <fullName evidence="2">Nucleoside triphosphate pyrophosphohydrolase</fullName>
        <ecNumber evidence="2">3.6.1.9</ecNumber>
    </submittedName>
</protein>
<dbReference type="GO" id="GO:0046047">
    <property type="term" value="P:TTP catabolic process"/>
    <property type="evidence" value="ECO:0007669"/>
    <property type="project" value="TreeGrafter"/>
</dbReference>
<dbReference type="NCBIfam" id="NF007113">
    <property type="entry name" value="PRK09562.1"/>
    <property type="match status" value="1"/>
</dbReference>
<feature type="domain" description="NTP pyrophosphohydrolase MazG-like" evidence="1">
    <location>
        <begin position="375"/>
        <end position="434"/>
    </location>
</feature>
<dbReference type="Gene3D" id="1.10.287.1080">
    <property type="entry name" value="MazG-like"/>
    <property type="match status" value="2"/>
</dbReference>
<dbReference type="CDD" id="cd11528">
    <property type="entry name" value="NTP-PPase_MazG_Nterm"/>
    <property type="match status" value="1"/>
</dbReference>
<evidence type="ECO:0000313" key="3">
    <source>
        <dbReference type="Proteomes" id="UP000823913"/>
    </source>
</evidence>
<dbReference type="CDD" id="cd11529">
    <property type="entry name" value="NTP-PPase_MazG_Cterm"/>
    <property type="match status" value="1"/>
</dbReference>
<dbReference type="GO" id="GO:0046081">
    <property type="term" value="P:dUTP catabolic process"/>
    <property type="evidence" value="ECO:0007669"/>
    <property type="project" value="TreeGrafter"/>
</dbReference>
<dbReference type="GO" id="GO:0047429">
    <property type="term" value="F:nucleoside triphosphate diphosphatase activity"/>
    <property type="evidence" value="ECO:0007669"/>
    <property type="project" value="UniProtKB-EC"/>
</dbReference>
<evidence type="ECO:0000313" key="2">
    <source>
        <dbReference type="EMBL" id="HIR67464.1"/>
    </source>
</evidence>
<dbReference type="EC" id="3.6.1.9" evidence="2"/>
<comment type="caution">
    <text evidence="2">The sequence shown here is derived from an EMBL/GenBank/DDBJ whole genome shotgun (WGS) entry which is preliminary data.</text>
</comment>
<sequence length="471" mass="52257">MKITLIGLGTKDGDLTLSAKSALDGAGKIMARTSRGGAYAQLSGYEVEYLDEVYERSRNFDTLNKNLARRVMAQSKIAPVVYCVDGAVSEDEGCKIILEKSRQTEVFEGVSKISYIKNVARLKSGCVTALSAYDISSLKSCPAAVIYDLDDFYLADLVKTKLSQLFGEETPCTFINKDGAHKIKIYEIDRFKEYTADCAVAVEEGEFLVKDRYDYADLEHIIKLLRAPGGCPWDRVQTNESIKQNMIEEAYELVDAINRADDDGMEEECGDVMLQAAFHAVIKEEQGAFTGSDALTRVVKKLIFRHSHIFGADKAADESSALSVWEKNKMKEKHQTTYSQSLYAVPTNFPACMRAQKVGKRAAKCGMDFISPISASEKLGEEVIELLKALQDGDKAAVLEEAGDLLFSAVNTCRLAGVDSEQALGEATDKFIKRFEVFEKLATDDGKNLNDLCDEEYDWYWLQAKNATKTN</sequence>
<dbReference type="InterPro" id="IPR011551">
    <property type="entry name" value="NTP_PyrPHydrolase_MazG"/>
</dbReference>
<dbReference type="InterPro" id="IPR048011">
    <property type="entry name" value="NTP-PPase_MazG-like_C"/>
</dbReference>
<gene>
    <name evidence="2" type="primary">mazG</name>
    <name evidence="2" type="ORF">IAB94_05410</name>
</gene>
<accession>A0A9D1E7D0</accession>
<keyword evidence="2" id="KW-0378">Hydrolase</keyword>
<dbReference type="PANTHER" id="PTHR30522">
    <property type="entry name" value="NUCLEOSIDE TRIPHOSPHATE PYROPHOSPHOHYDROLASE"/>
    <property type="match status" value="1"/>
</dbReference>
<organism evidence="2 3">
    <name type="scientific">Candidatus Coproplasma avicola</name>
    <dbReference type="NCBI Taxonomy" id="2840744"/>
    <lineage>
        <taxon>Bacteria</taxon>
        <taxon>Bacillati</taxon>
        <taxon>Bacillota</taxon>
        <taxon>Clostridia</taxon>
        <taxon>Eubacteriales</taxon>
        <taxon>Candidatus Coproplasma</taxon>
    </lineage>
</organism>
<dbReference type="SUPFAM" id="SSF101386">
    <property type="entry name" value="all-alpha NTP pyrophosphatases"/>
    <property type="match status" value="2"/>
</dbReference>
<reference evidence="2" key="2">
    <citation type="journal article" date="2021" name="PeerJ">
        <title>Extensive microbial diversity within the chicken gut microbiome revealed by metagenomics and culture.</title>
        <authorList>
            <person name="Gilroy R."/>
            <person name="Ravi A."/>
            <person name="Getino M."/>
            <person name="Pursley I."/>
            <person name="Horton D.L."/>
            <person name="Alikhan N.F."/>
            <person name="Baker D."/>
            <person name="Gharbi K."/>
            <person name="Hall N."/>
            <person name="Watson M."/>
            <person name="Adriaenssens E.M."/>
            <person name="Foster-Nyarko E."/>
            <person name="Jarju S."/>
            <person name="Secka A."/>
            <person name="Antonio M."/>
            <person name="Oren A."/>
            <person name="Chaudhuri R.R."/>
            <person name="La Ragione R."/>
            <person name="Hildebrand F."/>
            <person name="Pallen M.J."/>
        </authorList>
    </citation>
    <scope>NUCLEOTIDE SEQUENCE</scope>
    <source>
        <strain evidence="2">ChiW16-3235</strain>
    </source>
</reference>
<evidence type="ECO:0000259" key="1">
    <source>
        <dbReference type="Pfam" id="PF03819"/>
    </source>
</evidence>
<reference evidence="2" key="1">
    <citation type="submission" date="2020-10" db="EMBL/GenBank/DDBJ databases">
        <authorList>
            <person name="Gilroy R."/>
        </authorList>
    </citation>
    <scope>NUCLEOTIDE SEQUENCE</scope>
    <source>
        <strain evidence="2">ChiW16-3235</strain>
    </source>
</reference>
<name>A0A9D1E7D0_9FIRM</name>
<dbReference type="GO" id="GO:0046052">
    <property type="term" value="P:UTP catabolic process"/>
    <property type="evidence" value="ECO:0007669"/>
    <property type="project" value="TreeGrafter"/>
</dbReference>
<proteinExistence type="predicted"/>